<dbReference type="EMBL" id="PYFQ01000005">
    <property type="protein sequence ID" value="PSK38735.1"/>
    <property type="molecule type" value="Genomic_DNA"/>
</dbReference>
<feature type="transmembrane region" description="Helical" evidence="1">
    <location>
        <begin position="81"/>
        <end position="99"/>
    </location>
</feature>
<accession>A0A2P7YRZ5</accession>
<dbReference type="VEuPathDB" id="FungiDB:C7M61_002674"/>
<feature type="transmembrane region" description="Helical" evidence="1">
    <location>
        <begin position="24"/>
        <end position="45"/>
    </location>
</feature>
<keyword evidence="3" id="KW-1185">Reference proteome</keyword>
<name>A0A2P7YRZ5_9ASCO</name>
<sequence>MALWPPVVQLSILYDSNALRNIGILTQWLLDCVLTGMTCVALYHFKHLGKRKLLKFCWIEAAVGVIANMAVLAIFPSNWLPWLFSAYCWAMLVLLYYTVPDTPRWLENVTLLGLLPHITGFVGYMLSAFVWLQYKGKFQNGFSFVLFLVVCVAAGLFSLAVLGLGYPQNWKEERRARLLRLEEINSWFRIEQEVSIP</sequence>
<keyword evidence="1" id="KW-1133">Transmembrane helix</keyword>
<evidence type="ECO:0000313" key="2">
    <source>
        <dbReference type="EMBL" id="PSK38735.1"/>
    </source>
</evidence>
<dbReference type="AlphaFoldDB" id="A0A2P7YRZ5"/>
<dbReference type="RefSeq" id="XP_024713967.1">
    <property type="nucleotide sequence ID" value="XM_024858041.1"/>
</dbReference>
<evidence type="ECO:0000313" key="3">
    <source>
        <dbReference type="Proteomes" id="UP000241107"/>
    </source>
</evidence>
<gene>
    <name evidence="2" type="ORF">C7M61_002674</name>
</gene>
<keyword evidence="1" id="KW-0472">Membrane</keyword>
<feature type="transmembrane region" description="Helical" evidence="1">
    <location>
        <begin position="111"/>
        <end position="132"/>
    </location>
</feature>
<protein>
    <submittedName>
        <fullName evidence="2">Uncharacterized protein</fullName>
    </submittedName>
</protein>
<evidence type="ECO:0000256" key="1">
    <source>
        <dbReference type="SAM" id="Phobius"/>
    </source>
</evidence>
<dbReference type="Proteomes" id="UP000241107">
    <property type="component" value="Unassembled WGS sequence"/>
</dbReference>
<reference evidence="2 3" key="1">
    <citation type="submission" date="2018-03" db="EMBL/GenBank/DDBJ databases">
        <title>Candida pseudohaemulonii genome assembly and annotation.</title>
        <authorList>
            <person name="Munoz J.F."/>
            <person name="Gade L.G."/>
            <person name="Chow N.A."/>
            <person name="Litvintseva A.P."/>
            <person name="Loparev V.N."/>
            <person name="Cuomo C.A."/>
        </authorList>
    </citation>
    <scope>NUCLEOTIDE SEQUENCE [LARGE SCALE GENOMIC DNA]</scope>
    <source>
        <strain evidence="2 3">B12108</strain>
    </source>
</reference>
<feature type="transmembrane region" description="Helical" evidence="1">
    <location>
        <begin position="57"/>
        <end position="75"/>
    </location>
</feature>
<feature type="transmembrane region" description="Helical" evidence="1">
    <location>
        <begin position="144"/>
        <end position="166"/>
    </location>
</feature>
<keyword evidence="1" id="KW-0812">Transmembrane</keyword>
<dbReference type="OrthoDB" id="10337660at2759"/>
<comment type="caution">
    <text evidence="2">The sequence shown here is derived from an EMBL/GenBank/DDBJ whole genome shotgun (WGS) entry which is preliminary data.</text>
</comment>
<organism evidence="2 3">
    <name type="scientific">Candidozyma pseudohaemuli</name>
    <dbReference type="NCBI Taxonomy" id="418784"/>
    <lineage>
        <taxon>Eukaryota</taxon>
        <taxon>Fungi</taxon>
        <taxon>Dikarya</taxon>
        <taxon>Ascomycota</taxon>
        <taxon>Saccharomycotina</taxon>
        <taxon>Pichiomycetes</taxon>
        <taxon>Metschnikowiaceae</taxon>
        <taxon>Candidozyma</taxon>
    </lineage>
</organism>
<proteinExistence type="predicted"/>
<dbReference type="GeneID" id="36566063"/>